<dbReference type="RefSeq" id="XP_007682352.1">
    <property type="nucleotide sequence ID" value="XM_007684162.1"/>
</dbReference>
<gene>
    <name evidence="2" type="ORF">COCMIDRAFT_31635</name>
</gene>
<evidence type="ECO:0000256" key="1">
    <source>
        <dbReference type="SAM" id="MobiDB-lite"/>
    </source>
</evidence>
<organism evidence="2 3">
    <name type="scientific">Bipolaris oryzae ATCC 44560</name>
    <dbReference type="NCBI Taxonomy" id="930090"/>
    <lineage>
        <taxon>Eukaryota</taxon>
        <taxon>Fungi</taxon>
        <taxon>Dikarya</taxon>
        <taxon>Ascomycota</taxon>
        <taxon>Pezizomycotina</taxon>
        <taxon>Dothideomycetes</taxon>
        <taxon>Pleosporomycetidae</taxon>
        <taxon>Pleosporales</taxon>
        <taxon>Pleosporineae</taxon>
        <taxon>Pleosporaceae</taxon>
        <taxon>Bipolaris</taxon>
    </lineage>
</organism>
<evidence type="ECO:0000313" key="3">
    <source>
        <dbReference type="Proteomes" id="UP000054032"/>
    </source>
</evidence>
<feature type="region of interest" description="Disordered" evidence="1">
    <location>
        <begin position="221"/>
        <end position="263"/>
    </location>
</feature>
<proteinExistence type="predicted"/>
<protein>
    <submittedName>
        <fullName evidence="2">Uncharacterized protein</fullName>
    </submittedName>
</protein>
<dbReference type="HOGENOM" id="CLU_091741_0_0_1"/>
<dbReference type="GeneID" id="19121915"/>
<name>W7A4J8_COCMI</name>
<dbReference type="OrthoDB" id="10420479at2759"/>
<dbReference type="EMBL" id="KI963919">
    <property type="protein sequence ID" value="EUC51076.1"/>
    <property type="molecule type" value="Genomic_DNA"/>
</dbReference>
<keyword evidence="3" id="KW-1185">Reference proteome</keyword>
<dbReference type="Proteomes" id="UP000054032">
    <property type="component" value="Unassembled WGS sequence"/>
</dbReference>
<evidence type="ECO:0000313" key="2">
    <source>
        <dbReference type="EMBL" id="EUC51076.1"/>
    </source>
</evidence>
<accession>W7A4J8</accession>
<dbReference type="AlphaFoldDB" id="W7A4J8"/>
<dbReference type="KEGG" id="bor:COCMIDRAFT_31635"/>
<reference evidence="2 3" key="1">
    <citation type="journal article" date="2013" name="PLoS Genet.">
        <title>Comparative genome structure, secondary metabolite, and effector coding capacity across Cochliobolus pathogens.</title>
        <authorList>
            <person name="Condon B.J."/>
            <person name="Leng Y."/>
            <person name="Wu D."/>
            <person name="Bushley K.E."/>
            <person name="Ohm R.A."/>
            <person name="Otillar R."/>
            <person name="Martin J."/>
            <person name="Schackwitz W."/>
            <person name="Grimwood J."/>
            <person name="MohdZainudin N."/>
            <person name="Xue C."/>
            <person name="Wang R."/>
            <person name="Manning V.A."/>
            <person name="Dhillon B."/>
            <person name="Tu Z.J."/>
            <person name="Steffenson B.J."/>
            <person name="Salamov A."/>
            <person name="Sun H."/>
            <person name="Lowry S."/>
            <person name="LaButti K."/>
            <person name="Han J."/>
            <person name="Copeland A."/>
            <person name="Lindquist E."/>
            <person name="Barry K."/>
            <person name="Schmutz J."/>
            <person name="Baker S.E."/>
            <person name="Ciuffetti L.M."/>
            <person name="Grigoriev I.V."/>
            <person name="Zhong S."/>
            <person name="Turgeon B.G."/>
        </authorList>
    </citation>
    <scope>NUCLEOTIDE SEQUENCE [LARGE SCALE GENOMIC DNA]</scope>
    <source>
        <strain evidence="2 3">ATCC 44560</strain>
    </source>
</reference>
<feature type="compositionally biased region" description="Gly residues" evidence="1">
    <location>
        <begin position="227"/>
        <end position="236"/>
    </location>
</feature>
<sequence>MQKLAGMLHASDVRTPIRYQLSSKYYYNLSFVTSFYKIMATMFKCEAAVRDAERAERNALATTQDKTGVKPFLFKDENEILQEKIEENEKYRDILLHMVKRHTEALLPPKANTGGAEEHASAVTNPNNANYRPAHHHDPNYLKTPKQAEHLNPQTIDYEQQLRTKNEERAALTAKLRIVQKERAQVLCMYKSLRERAFERRTEEQVRQYRRFMAQCQKERANHAGQGVQGGNGVQGGKVKKERGDMKPKLRKHTDKGSVDREVSETFLERLESNLVIREKADDMPE</sequence>